<dbReference type="GO" id="GO:0071555">
    <property type="term" value="P:cell wall organization"/>
    <property type="evidence" value="ECO:0007669"/>
    <property type="project" value="UniProtKB-UniRule"/>
</dbReference>
<dbReference type="InterPro" id="IPR036366">
    <property type="entry name" value="PGBDSf"/>
</dbReference>
<evidence type="ECO:0000256" key="1">
    <source>
        <dbReference type="ARBA" id="ARBA00004752"/>
    </source>
</evidence>
<dbReference type="CDD" id="cd16913">
    <property type="entry name" value="YkuD_like"/>
    <property type="match status" value="1"/>
</dbReference>
<dbReference type="InterPro" id="IPR036365">
    <property type="entry name" value="PGBD-like_sf"/>
</dbReference>
<keyword evidence="2" id="KW-0808">Transferase</keyword>
<dbReference type="PROSITE" id="PS51318">
    <property type="entry name" value="TAT"/>
    <property type="match status" value="1"/>
</dbReference>
<feature type="active site" description="Nucleophile" evidence="6">
    <location>
        <position position="220"/>
    </location>
</feature>
<proteinExistence type="predicted"/>
<dbReference type="PROSITE" id="PS52029">
    <property type="entry name" value="LD_TPASE"/>
    <property type="match status" value="1"/>
</dbReference>
<comment type="caution">
    <text evidence="8">The sequence shown here is derived from an EMBL/GenBank/DDBJ whole genome shotgun (WGS) entry which is preliminary data.</text>
</comment>
<dbReference type="Gene3D" id="1.10.101.10">
    <property type="entry name" value="PGBD-like superfamily/PGBD"/>
    <property type="match status" value="1"/>
</dbReference>
<evidence type="ECO:0000256" key="5">
    <source>
        <dbReference type="ARBA" id="ARBA00023316"/>
    </source>
</evidence>
<dbReference type="InterPro" id="IPR002477">
    <property type="entry name" value="Peptidoglycan-bd-like"/>
</dbReference>
<evidence type="ECO:0000313" key="9">
    <source>
        <dbReference type="Proteomes" id="UP000319516"/>
    </source>
</evidence>
<dbReference type="AlphaFoldDB" id="A0A542YT43"/>
<dbReference type="RefSeq" id="WP_170230691.1">
    <property type="nucleotide sequence ID" value="NZ_VFOP01000001.1"/>
</dbReference>
<keyword evidence="9" id="KW-1185">Reference proteome</keyword>
<dbReference type="InterPro" id="IPR005490">
    <property type="entry name" value="LD_TPept_cat_dom"/>
</dbReference>
<evidence type="ECO:0000313" key="8">
    <source>
        <dbReference type="EMBL" id="TQL51227.1"/>
    </source>
</evidence>
<dbReference type="UniPathway" id="UPA00219"/>
<dbReference type="Pfam" id="PF03734">
    <property type="entry name" value="YkuD"/>
    <property type="match status" value="1"/>
</dbReference>
<dbReference type="PANTHER" id="PTHR30582">
    <property type="entry name" value="L,D-TRANSPEPTIDASE"/>
    <property type="match status" value="1"/>
</dbReference>
<keyword evidence="5 6" id="KW-0961">Cell wall biogenesis/degradation</keyword>
<dbReference type="SUPFAM" id="SSF141523">
    <property type="entry name" value="L,D-transpeptidase catalytic domain-like"/>
    <property type="match status" value="1"/>
</dbReference>
<evidence type="ECO:0000256" key="6">
    <source>
        <dbReference type="PROSITE-ProRule" id="PRU01373"/>
    </source>
</evidence>
<dbReference type="InterPro" id="IPR050979">
    <property type="entry name" value="LD-transpeptidase"/>
</dbReference>
<sequence length="249" mass="26374">MSSVSHAQVSRRSIVRGGLGVAAGLAAVPLAARAGGAAELVADLGPDGRTLSRGDTGRYVKAWQHSLANHGYWCGTADGTFGHLTQQATWAVQKQNGLAKDGVVGPLTRNALSHGPLPRPVGGSGARVEVHLKKQLLLVVSGGKTQRVFNTSTGNGEYYWLRGKRYRATTPTGTWNVYSSYSGGWQNGDLGRMWRPMYYNSGWAVHGSESIPTYPASHGCSRLSTAAMDLLWSTGAMYVGSRVVIATGA</sequence>
<name>A0A542YT43_9MICO</name>
<dbReference type="Proteomes" id="UP000319516">
    <property type="component" value="Unassembled WGS sequence"/>
</dbReference>
<dbReference type="Pfam" id="PF01471">
    <property type="entry name" value="PG_binding_1"/>
    <property type="match status" value="1"/>
</dbReference>
<dbReference type="SUPFAM" id="SSF47090">
    <property type="entry name" value="PGBD-like"/>
    <property type="match status" value="1"/>
</dbReference>
<evidence type="ECO:0000256" key="4">
    <source>
        <dbReference type="ARBA" id="ARBA00022984"/>
    </source>
</evidence>
<evidence type="ECO:0000256" key="2">
    <source>
        <dbReference type="ARBA" id="ARBA00022679"/>
    </source>
</evidence>
<dbReference type="PANTHER" id="PTHR30582:SF2">
    <property type="entry name" value="L,D-TRANSPEPTIDASE YCIB-RELATED"/>
    <property type="match status" value="1"/>
</dbReference>
<feature type="domain" description="L,D-TPase catalytic" evidence="7">
    <location>
        <begin position="126"/>
        <end position="246"/>
    </location>
</feature>
<accession>A0A542YT43</accession>
<dbReference type="Gene3D" id="2.40.440.10">
    <property type="entry name" value="L,D-transpeptidase catalytic domain-like"/>
    <property type="match status" value="1"/>
</dbReference>
<dbReference type="GO" id="GO:0018104">
    <property type="term" value="P:peptidoglycan-protein cross-linking"/>
    <property type="evidence" value="ECO:0007669"/>
    <property type="project" value="TreeGrafter"/>
</dbReference>
<keyword evidence="4 6" id="KW-0573">Peptidoglycan synthesis</keyword>
<organism evidence="8 9">
    <name type="scientific">Ornithinicoccus hortensis</name>
    <dbReference type="NCBI Taxonomy" id="82346"/>
    <lineage>
        <taxon>Bacteria</taxon>
        <taxon>Bacillati</taxon>
        <taxon>Actinomycetota</taxon>
        <taxon>Actinomycetes</taxon>
        <taxon>Micrococcales</taxon>
        <taxon>Intrasporangiaceae</taxon>
        <taxon>Ornithinicoccus</taxon>
    </lineage>
</organism>
<feature type="active site" description="Proton donor/acceptor" evidence="6">
    <location>
        <position position="206"/>
    </location>
</feature>
<dbReference type="EMBL" id="VFOP01000001">
    <property type="protein sequence ID" value="TQL51227.1"/>
    <property type="molecule type" value="Genomic_DNA"/>
</dbReference>
<evidence type="ECO:0000256" key="3">
    <source>
        <dbReference type="ARBA" id="ARBA00022960"/>
    </source>
</evidence>
<evidence type="ECO:0000259" key="7">
    <source>
        <dbReference type="PROSITE" id="PS52029"/>
    </source>
</evidence>
<dbReference type="GO" id="GO:0016740">
    <property type="term" value="F:transferase activity"/>
    <property type="evidence" value="ECO:0007669"/>
    <property type="project" value="UniProtKB-KW"/>
</dbReference>
<reference evidence="8 9" key="1">
    <citation type="submission" date="2019-06" db="EMBL/GenBank/DDBJ databases">
        <title>Sequencing the genomes of 1000 actinobacteria strains.</title>
        <authorList>
            <person name="Klenk H.-P."/>
        </authorList>
    </citation>
    <scope>NUCLEOTIDE SEQUENCE [LARGE SCALE GENOMIC DNA]</scope>
    <source>
        <strain evidence="8 9">DSM 12335</strain>
    </source>
</reference>
<dbReference type="InterPro" id="IPR006311">
    <property type="entry name" value="TAT_signal"/>
</dbReference>
<comment type="pathway">
    <text evidence="1 6">Cell wall biogenesis; peptidoglycan biosynthesis.</text>
</comment>
<dbReference type="InterPro" id="IPR038063">
    <property type="entry name" value="Transpep_catalytic_dom"/>
</dbReference>
<dbReference type="GO" id="GO:0005576">
    <property type="term" value="C:extracellular region"/>
    <property type="evidence" value="ECO:0007669"/>
    <property type="project" value="TreeGrafter"/>
</dbReference>
<protein>
    <submittedName>
        <fullName evidence="8">Putative peptidoglycan binding protein</fullName>
    </submittedName>
</protein>
<keyword evidence="3 6" id="KW-0133">Cell shape</keyword>
<gene>
    <name evidence="8" type="ORF">FB467_2366</name>
</gene>
<dbReference type="GO" id="GO:0071972">
    <property type="term" value="F:peptidoglycan L,D-transpeptidase activity"/>
    <property type="evidence" value="ECO:0007669"/>
    <property type="project" value="TreeGrafter"/>
</dbReference>
<dbReference type="GO" id="GO:0008360">
    <property type="term" value="P:regulation of cell shape"/>
    <property type="evidence" value="ECO:0007669"/>
    <property type="project" value="UniProtKB-UniRule"/>
</dbReference>